<dbReference type="KEGG" id="tim:GMBLW1_23130"/>
<dbReference type="InterPro" id="IPR036844">
    <property type="entry name" value="Hint_dom_sf"/>
</dbReference>
<reference evidence="1" key="1">
    <citation type="submission" date="2019-04" db="EMBL/GenBank/DDBJ databases">
        <authorList>
            <consortium name="Science for Life Laboratories"/>
        </authorList>
    </citation>
    <scope>NUCLEOTIDE SEQUENCE</scope>
    <source>
        <strain evidence="1">MBLW1</strain>
    </source>
</reference>
<dbReference type="EMBL" id="LR586016">
    <property type="protein sequence ID" value="VIP01647.1"/>
    <property type="molecule type" value="Genomic_DNA"/>
</dbReference>
<dbReference type="Pfam" id="PF07591">
    <property type="entry name" value="PT-HINT"/>
    <property type="match status" value="1"/>
</dbReference>
<evidence type="ECO:0000313" key="1">
    <source>
        <dbReference type="EMBL" id="VIP01647.1"/>
    </source>
</evidence>
<sequence length="205" mass="22867">MFAWLFWIEARSLTPGHRLRTLDGSVIAVESVAETGQWQPVYNLRVADWHTYFVGDDAWGWAVWAHNTCFNHNEADVAAVTRRAGLRLEQRDGKWVTIATNGRGQEVVRSATGKDDFVTVNGQIRVLRPGDPISTHTALADKGPVDYAGEIVFSGRHNRGQIRYWDNGSGHFQPKAVDAHKAGLPMNLFRPVRDRESGGIDGPSY</sequence>
<evidence type="ECO:0000313" key="2">
    <source>
        <dbReference type="Proteomes" id="UP000464378"/>
    </source>
</evidence>
<name>A0A6C2YJU2_9BACT</name>
<dbReference type="SUPFAM" id="SSF51294">
    <property type="entry name" value="Hedgehog/intein (Hint) domain"/>
    <property type="match status" value="1"/>
</dbReference>
<dbReference type="RefSeq" id="WP_162656853.1">
    <property type="nucleotide sequence ID" value="NZ_LR593887.1"/>
</dbReference>
<organism evidence="1">
    <name type="scientific">Tuwongella immobilis</name>
    <dbReference type="NCBI Taxonomy" id="692036"/>
    <lineage>
        <taxon>Bacteria</taxon>
        <taxon>Pseudomonadati</taxon>
        <taxon>Planctomycetota</taxon>
        <taxon>Planctomycetia</taxon>
        <taxon>Gemmatales</taxon>
        <taxon>Gemmataceae</taxon>
        <taxon>Tuwongella</taxon>
    </lineage>
</organism>
<keyword evidence="2" id="KW-1185">Reference proteome</keyword>
<dbReference type="Gene3D" id="2.170.16.10">
    <property type="entry name" value="Hedgehog/Intein (Hint) domain"/>
    <property type="match status" value="1"/>
</dbReference>
<dbReference type="EMBL" id="LR593887">
    <property type="protein sequence ID" value="VTR99029.1"/>
    <property type="molecule type" value="Genomic_DNA"/>
</dbReference>
<dbReference type="InParanoid" id="A0A6C2YJU2"/>
<dbReference type="Proteomes" id="UP000464378">
    <property type="component" value="Chromosome"/>
</dbReference>
<proteinExistence type="predicted"/>
<gene>
    <name evidence="1" type="ORF">GMBLW1_23130</name>
</gene>
<evidence type="ECO:0008006" key="3">
    <source>
        <dbReference type="Google" id="ProtNLM"/>
    </source>
</evidence>
<protein>
    <recommendedName>
        <fullName evidence="3">Intein C-terminal splicing domain-containing protein</fullName>
    </recommendedName>
</protein>
<accession>A0A6C2YJU2</accession>
<dbReference type="AlphaFoldDB" id="A0A6C2YJU2"/>